<organism evidence="1 2">
    <name type="scientific">Elsinoe ampelina</name>
    <dbReference type="NCBI Taxonomy" id="302913"/>
    <lineage>
        <taxon>Eukaryota</taxon>
        <taxon>Fungi</taxon>
        <taxon>Dikarya</taxon>
        <taxon>Ascomycota</taxon>
        <taxon>Pezizomycotina</taxon>
        <taxon>Dothideomycetes</taxon>
        <taxon>Dothideomycetidae</taxon>
        <taxon>Myriangiales</taxon>
        <taxon>Elsinoaceae</taxon>
        <taxon>Elsinoe</taxon>
    </lineage>
</organism>
<name>A0A6A6GEZ2_9PEZI</name>
<dbReference type="EMBL" id="ML992505">
    <property type="protein sequence ID" value="KAF2224083.1"/>
    <property type="molecule type" value="Genomic_DNA"/>
</dbReference>
<dbReference type="AlphaFoldDB" id="A0A6A6GEZ2"/>
<accession>A0A6A6GEZ2</accession>
<gene>
    <name evidence="1" type="ORF">BDZ85DRAFT_97237</name>
</gene>
<evidence type="ECO:0000313" key="2">
    <source>
        <dbReference type="Proteomes" id="UP000799538"/>
    </source>
</evidence>
<protein>
    <submittedName>
        <fullName evidence="1">Uncharacterized protein</fullName>
    </submittedName>
</protein>
<evidence type="ECO:0000313" key="1">
    <source>
        <dbReference type="EMBL" id="KAF2224083.1"/>
    </source>
</evidence>
<keyword evidence="2" id="KW-1185">Reference proteome</keyword>
<proteinExistence type="predicted"/>
<dbReference type="Proteomes" id="UP000799538">
    <property type="component" value="Unassembled WGS sequence"/>
</dbReference>
<sequence length="188" mass="20720">MPRTWKAHVWPALTTSVNARECLATLRSGSATRRSVAYRLTNSRLSHHSLPTRRRGGDILFEDQSISTRSSSTVRCGFKRIPRALLHTSDECPTPLHNILSAHADCTVAAGCSARRTSTIFLGVVSHVLMRGAILIIASSNLIFSLQSIEGHEDPQATPGHRKVIARWFEARVRRSEPRTGARAVSNC</sequence>
<reference evidence="2" key="1">
    <citation type="journal article" date="2020" name="Stud. Mycol.">
        <title>101 Dothideomycetes genomes: A test case for predicting lifestyles and emergence of pathogens.</title>
        <authorList>
            <person name="Haridas S."/>
            <person name="Albert R."/>
            <person name="Binder M."/>
            <person name="Bloem J."/>
            <person name="LaButti K."/>
            <person name="Salamov A."/>
            <person name="Andreopoulos B."/>
            <person name="Baker S."/>
            <person name="Barry K."/>
            <person name="Bills G."/>
            <person name="Bluhm B."/>
            <person name="Cannon C."/>
            <person name="Castanera R."/>
            <person name="Culley D."/>
            <person name="Daum C."/>
            <person name="Ezra D."/>
            <person name="Gonzalez J."/>
            <person name="Henrissat B."/>
            <person name="Kuo A."/>
            <person name="Liang C."/>
            <person name="Lipzen A."/>
            <person name="Lutzoni F."/>
            <person name="Magnuson J."/>
            <person name="Mondo S."/>
            <person name="Nolan M."/>
            <person name="Ohm R."/>
            <person name="Pangilinan J."/>
            <person name="Park H.-J."/>
            <person name="Ramirez L."/>
            <person name="Alfaro M."/>
            <person name="Sun H."/>
            <person name="Tritt A."/>
            <person name="Yoshinaga Y."/>
            <person name="Zwiers L.-H."/>
            <person name="Turgeon B."/>
            <person name="Goodwin S."/>
            <person name="Spatafora J."/>
            <person name="Crous P."/>
            <person name="Grigoriev I."/>
        </authorList>
    </citation>
    <scope>NUCLEOTIDE SEQUENCE [LARGE SCALE GENOMIC DNA]</scope>
    <source>
        <strain evidence="2">CECT 20119</strain>
    </source>
</reference>